<dbReference type="AlphaFoldDB" id="A0A3M7QWX0"/>
<protein>
    <submittedName>
        <fullName evidence="2">Uncharacterized protein</fullName>
    </submittedName>
</protein>
<dbReference type="EMBL" id="REGN01004893">
    <property type="protein sequence ID" value="RNA15773.1"/>
    <property type="molecule type" value="Genomic_DNA"/>
</dbReference>
<feature type="transmembrane region" description="Helical" evidence="1">
    <location>
        <begin position="44"/>
        <end position="65"/>
    </location>
</feature>
<evidence type="ECO:0000313" key="2">
    <source>
        <dbReference type="EMBL" id="RNA15773.1"/>
    </source>
</evidence>
<sequence>MATGPGCGAGRAPADPFCRPDRSAFWRRPSGLGRMASSPHAANMAGWPMAGGYMPPWFFHIWYWMLLRFLWKLWAGDADGDGVELDGDGTFACLSIEDAVEELEPLEGERGGSIWLGVSMIACGLESMLWMLKESDED</sequence>
<gene>
    <name evidence="2" type="ORF">BpHYR1_041002</name>
</gene>
<accession>A0A3M7QWX0</accession>
<dbReference type="Proteomes" id="UP000276133">
    <property type="component" value="Unassembled WGS sequence"/>
</dbReference>
<keyword evidence="1" id="KW-1133">Transmembrane helix</keyword>
<reference evidence="2 3" key="1">
    <citation type="journal article" date="2018" name="Sci. Rep.">
        <title>Genomic signatures of local adaptation to the degree of environmental predictability in rotifers.</title>
        <authorList>
            <person name="Franch-Gras L."/>
            <person name="Hahn C."/>
            <person name="Garcia-Roger E.M."/>
            <person name="Carmona M.J."/>
            <person name="Serra M."/>
            <person name="Gomez A."/>
        </authorList>
    </citation>
    <scope>NUCLEOTIDE SEQUENCE [LARGE SCALE GENOMIC DNA]</scope>
    <source>
        <strain evidence="2">HYR1</strain>
    </source>
</reference>
<keyword evidence="1" id="KW-0812">Transmembrane</keyword>
<keyword evidence="3" id="KW-1185">Reference proteome</keyword>
<comment type="caution">
    <text evidence="2">The sequence shown here is derived from an EMBL/GenBank/DDBJ whole genome shotgun (WGS) entry which is preliminary data.</text>
</comment>
<keyword evidence="1" id="KW-0472">Membrane</keyword>
<organism evidence="2 3">
    <name type="scientific">Brachionus plicatilis</name>
    <name type="common">Marine rotifer</name>
    <name type="synonym">Brachionus muelleri</name>
    <dbReference type="NCBI Taxonomy" id="10195"/>
    <lineage>
        <taxon>Eukaryota</taxon>
        <taxon>Metazoa</taxon>
        <taxon>Spiralia</taxon>
        <taxon>Gnathifera</taxon>
        <taxon>Rotifera</taxon>
        <taxon>Eurotatoria</taxon>
        <taxon>Monogononta</taxon>
        <taxon>Pseudotrocha</taxon>
        <taxon>Ploima</taxon>
        <taxon>Brachionidae</taxon>
        <taxon>Brachionus</taxon>
    </lineage>
</organism>
<evidence type="ECO:0000313" key="3">
    <source>
        <dbReference type="Proteomes" id="UP000276133"/>
    </source>
</evidence>
<evidence type="ECO:0000256" key="1">
    <source>
        <dbReference type="SAM" id="Phobius"/>
    </source>
</evidence>
<proteinExistence type="predicted"/>
<name>A0A3M7QWX0_BRAPC</name>